<dbReference type="InterPro" id="IPR001568">
    <property type="entry name" value="RNase_T2-like"/>
</dbReference>
<dbReference type="InterPro" id="IPR036430">
    <property type="entry name" value="RNase_T2-like_sf"/>
</dbReference>
<proteinExistence type="inferred from homology"/>
<evidence type="ECO:0000256" key="4">
    <source>
        <dbReference type="SAM" id="SignalP"/>
    </source>
</evidence>
<evidence type="ECO:0000313" key="6">
    <source>
        <dbReference type="RefSeq" id="XP_005093098.1"/>
    </source>
</evidence>
<protein>
    <submittedName>
        <fullName evidence="6 7">Ribonuclease Oy</fullName>
    </submittedName>
</protein>
<gene>
    <name evidence="6 7" type="primary">LOC101848949</name>
</gene>
<sequence>MDGKLFLLLLCACECAAYLKENRHKNESFDYLVLAQFWPATSCYIYFGKEHCSGIPKAVTGWTIHGLWPSSEGEPPQFCNTSAKFEFNKIKGLSTQLNTQWPYYNTSGDTTFLWAHEWEKHGTCATSVPALNGEFNYFNSTLTLQKPLNISGILAKHGILPSLKVKHRPQEFFDAIKAELGTIPNICCVYDEASKQHYIEQVYLCYSKSFQLQDCPYVNSRRGLNRRAKREMVQKHHPHHQSYFDDCPAQKSKGVFFLPFRPPSMEQKETVLYYHSEFKEVISWH</sequence>
<evidence type="ECO:0000256" key="2">
    <source>
        <dbReference type="ARBA" id="ARBA00023157"/>
    </source>
</evidence>
<dbReference type="CDD" id="cd01061">
    <property type="entry name" value="RNase_T2_euk"/>
    <property type="match status" value="1"/>
</dbReference>
<dbReference type="SUPFAM" id="SSF55895">
    <property type="entry name" value="Ribonuclease Rh-like"/>
    <property type="match status" value="1"/>
</dbReference>
<evidence type="ECO:0000256" key="1">
    <source>
        <dbReference type="ARBA" id="ARBA00007469"/>
    </source>
</evidence>
<dbReference type="RefSeq" id="XP_035824296.1">
    <property type="nucleotide sequence ID" value="XM_035968403.1"/>
</dbReference>
<dbReference type="InterPro" id="IPR033130">
    <property type="entry name" value="RNase_T2_His_AS_2"/>
</dbReference>
<comment type="similarity">
    <text evidence="1 3">Belongs to the RNase T2 family.</text>
</comment>
<dbReference type="PROSITE" id="PS00530">
    <property type="entry name" value="RNASE_T2_1"/>
    <property type="match status" value="1"/>
</dbReference>
<dbReference type="Gene3D" id="3.90.730.10">
    <property type="entry name" value="Ribonuclease T2-like"/>
    <property type="match status" value="1"/>
</dbReference>
<dbReference type="InterPro" id="IPR033697">
    <property type="entry name" value="Ribonuclease_T2_eukaryotic"/>
</dbReference>
<evidence type="ECO:0000313" key="5">
    <source>
        <dbReference type="Proteomes" id="UP000694888"/>
    </source>
</evidence>
<dbReference type="GeneID" id="101848949"/>
<organism evidence="5 6">
    <name type="scientific">Aplysia californica</name>
    <name type="common">California sea hare</name>
    <dbReference type="NCBI Taxonomy" id="6500"/>
    <lineage>
        <taxon>Eukaryota</taxon>
        <taxon>Metazoa</taxon>
        <taxon>Spiralia</taxon>
        <taxon>Lophotrochozoa</taxon>
        <taxon>Mollusca</taxon>
        <taxon>Gastropoda</taxon>
        <taxon>Heterobranchia</taxon>
        <taxon>Euthyneura</taxon>
        <taxon>Tectipleura</taxon>
        <taxon>Aplysiida</taxon>
        <taxon>Aplysioidea</taxon>
        <taxon>Aplysiidae</taxon>
        <taxon>Aplysia</taxon>
    </lineage>
</organism>
<keyword evidence="5" id="KW-1185">Reference proteome</keyword>
<dbReference type="PROSITE" id="PS00531">
    <property type="entry name" value="RNASE_T2_2"/>
    <property type="match status" value="1"/>
</dbReference>
<evidence type="ECO:0000313" key="7">
    <source>
        <dbReference type="RefSeq" id="XP_035824296.1"/>
    </source>
</evidence>
<accession>A0ABM0JGD0</accession>
<keyword evidence="4" id="KW-0732">Signal</keyword>
<keyword evidence="2" id="KW-1015">Disulfide bond</keyword>
<dbReference type="Pfam" id="PF00445">
    <property type="entry name" value="Ribonuclease_T2"/>
    <property type="match status" value="1"/>
</dbReference>
<feature type="chain" id="PRO_5045021079" evidence="4">
    <location>
        <begin position="18"/>
        <end position="285"/>
    </location>
</feature>
<dbReference type="InterPro" id="IPR018188">
    <property type="entry name" value="RNase_T2_His_AS_1"/>
</dbReference>
<dbReference type="RefSeq" id="XP_005093098.1">
    <property type="nucleotide sequence ID" value="XM_005093041.3"/>
</dbReference>
<dbReference type="PANTHER" id="PTHR11240:SF22">
    <property type="entry name" value="RIBONUCLEASE T2"/>
    <property type="match status" value="1"/>
</dbReference>
<dbReference type="PANTHER" id="PTHR11240">
    <property type="entry name" value="RIBONUCLEASE T2"/>
    <property type="match status" value="1"/>
</dbReference>
<reference evidence="6 7" key="1">
    <citation type="submission" date="2025-05" db="UniProtKB">
        <authorList>
            <consortium name="RefSeq"/>
        </authorList>
    </citation>
    <scope>IDENTIFICATION</scope>
</reference>
<feature type="signal peptide" evidence="4">
    <location>
        <begin position="1"/>
        <end position="17"/>
    </location>
</feature>
<dbReference type="Proteomes" id="UP000694888">
    <property type="component" value="Unplaced"/>
</dbReference>
<evidence type="ECO:0000256" key="3">
    <source>
        <dbReference type="RuleBase" id="RU004328"/>
    </source>
</evidence>
<name>A0ABM0JGD0_APLCA</name>